<sequence length="166" mass="19173">MKKIVVLLIISIYSLKLYSQNNAQNREPTYYLDSVECVGIPQFDPLFIDNLRIGNKAGTNGQVFINTKKSHKFNWIYFSTIAANYSKYKTALFMVNNELVKNQKYNKIDSSYILKIEQFDSKDLLVVGKKIKKTVILNIITKTKENIEKSKIIHIRGSNELTKNTN</sequence>
<reference evidence="1 2" key="1">
    <citation type="submission" date="2018-05" db="EMBL/GenBank/DDBJ databases">
        <title>Genomic Encyclopedia of Archaeal and Bacterial Type Strains, Phase II (KMG-II): from individual species to whole genera.</title>
        <authorList>
            <person name="Goeker M."/>
        </authorList>
    </citation>
    <scope>NUCLEOTIDE SEQUENCE [LARGE SCALE GENOMIC DNA]</scope>
    <source>
        <strain evidence="1 2">DSM 22214</strain>
    </source>
</reference>
<comment type="caution">
    <text evidence="1">The sequence shown here is derived from an EMBL/GenBank/DDBJ whole genome shotgun (WGS) entry which is preliminary data.</text>
</comment>
<dbReference type="RefSeq" id="WP_109742638.1">
    <property type="nucleotide sequence ID" value="NZ_QGGO01000008.1"/>
</dbReference>
<dbReference type="AlphaFoldDB" id="A0A316EEH6"/>
<organism evidence="1 2">
    <name type="scientific">Arcicella aurantiaca</name>
    <dbReference type="NCBI Taxonomy" id="591202"/>
    <lineage>
        <taxon>Bacteria</taxon>
        <taxon>Pseudomonadati</taxon>
        <taxon>Bacteroidota</taxon>
        <taxon>Cytophagia</taxon>
        <taxon>Cytophagales</taxon>
        <taxon>Flectobacillaceae</taxon>
        <taxon>Arcicella</taxon>
    </lineage>
</organism>
<keyword evidence="2" id="KW-1185">Reference proteome</keyword>
<name>A0A316EEH6_9BACT</name>
<proteinExistence type="predicted"/>
<gene>
    <name evidence="1" type="ORF">LV89_01883</name>
</gene>
<dbReference type="OrthoDB" id="1341942at2"/>
<evidence type="ECO:0000313" key="1">
    <source>
        <dbReference type="EMBL" id="PWK27069.1"/>
    </source>
</evidence>
<protein>
    <submittedName>
        <fullName evidence="1">Uncharacterized protein</fullName>
    </submittedName>
</protein>
<dbReference type="Proteomes" id="UP000245489">
    <property type="component" value="Unassembled WGS sequence"/>
</dbReference>
<accession>A0A316EEH6</accession>
<dbReference type="EMBL" id="QGGO01000008">
    <property type="protein sequence ID" value="PWK27069.1"/>
    <property type="molecule type" value="Genomic_DNA"/>
</dbReference>
<evidence type="ECO:0000313" key="2">
    <source>
        <dbReference type="Proteomes" id="UP000245489"/>
    </source>
</evidence>